<evidence type="ECO:0000313" key="2">
    <source>
        <dbReference type="Proteomes" id="UP000682782"/>
    </source>
</evidence>
<evidence type="ECO:0000313" key="1">
    <source>
        <dbReference type="EMBL" id="QUC65768.1"/>
    </source>
</evidence>
<reference evidence="1" key="1">
    <citation type="submission" date="2021-01" db="EMBL/GenBank/DDBJ databases">
        <title>Complete genome sequence of Clostridiales bacterium R-7.</title>
        <authorList>
            <person name="Mahoney-Kurpe S.C."/>
            <person name="Palevich N."/>
            <person name="Koike S."/>
            <person name="Moon C.D."/>
            <person name="Attwood G.T."/>
        </authorList>
    </citation>
    <scope>NUCLEOTIDE SEQUENCE</scope>
    <source>
        <strain evidence="1">R-7</strain>
    </source>
</reference>
<sequence>MSGDEIRIAVISDTHGMLRRCVMAEVQDCSCILHAGDIIRESDLDELAVNGSIYAVRGNNDIWMPGVCDLAGILRFQIGGVSFCMVHDHRDVPRDLEGVDAVIYGHSHRYSEEWTDGRLWLNPGSCGRARFGSDVTMAKLVLRGGKIQSVKKIEFANDDE</sequence>
<protein>
    <submittedName>
        <fullName evidence="1">YfcE family phosphodiesterase</fullName>
    </submittedName>
</protein>
<dbReference type="Proteomes" id="UP000682782">
    <property type="component" value="Chromosome"/>
</dbReference>
<dbReference type="EMBL" id="CP068393">
    <property type="protein sequence ID" value="QUC65768.1"/>
    <property type="molecule type" value="Genomic_DNA"/>
</dbReference>
<name>A0AC61NIV9_9FIRM</name>
<gene>
    <name evidence="1" type="ORF">JYE49_07680</name>
</gene>
<accession>A0AC61NIV9</accession>
<organism evidence="1 2">
    <name type="scientific">Aristaeella hokkaidonensis</name>
    <dbReference type="NCBI Taxonomy" id="3046382"/>
    <lineage>
        <taxon>Bacteria</taxon>
        <taxon>Bacillati</taxon>
        <taxon>Bacillota</taxon>
        <taxon>Clostridia</taxon>
        <taxon>Eubacteriales</taxon>
        <taxon>Aristaeellaceae</taxon>
        <taxon>Aristaeella</taxon>
    </lineage>
</organism>
<proteinExistence type="predicted"/>
<keyword evidence="2" id="KW-1185">Reference proteome</keyword>